<evidence type="ECO:0000256" key="7">
    <source>
        <dbReference type="PROSITE-ProRule" id="PRU00221"/>
    </source>
</evidence>
<keyword evidence="3 7" id="KW-0853">WD repeat</keyword>
<evidence type="ECO:0000256" key="1">
    <source>
        <dbReference type="ARBA" id="ARBA00004604"/>
    </source>
</evidence>
<dbReference type="InterPro" id="IPR007287">
    <property type="entry name" value="Sof1"/>
</dbReference>
<keyword evidence="6" id="KW-0687">Ribonucleoprotein</keyword>
<comment type="subcellular location">
    <subcellularLocation>
        <location evidence="1">Nucleus</location>
        <location evidence="1">Nucleolus</location>
    </subcellularLocation>
</comment>
<feature type="repeat" description="WD" evidence="7">
    <location>
        <begin position="62"/>
        <end position="103"/>
    </location>
</feature>
<keyword evidence="11" id="KW-1185">Reference proteome</keyword>
<comment type="similarity">
    <text evidence="2">Belongs to the WD repeat DCAF13/WDSOF1 family.</text>
</comment>
<sequence length="409" mass="46794">MKINTIYHKPEEICKERKKDVQYVSFSKDETYHPFMREREFVRALNATKIERMLSKPFVAALSYHKEGIHVLTRHPRRSLFASGSFDNQVVLWDMEERSLIERFECHCSIKGLGMDTEGNVYAGQGKQVKKLGSSQAYSCNSEVLGLDIMETLNVGTSGGIEIFDIEREFSKQKISTKYPLCISTSPVIKNIIGVGEQGGLSLFDSRVGKIAYSVSVGNKTNDISFSPMDGHIFASADEDFCIYLHDIRYLDEPKGIYRGHGNAVVSVSFNPLGTEIASGSFDKTIRIFGINERKSRDTYYNRRMHNVFGVEYSHDSQFIVSGSDEGSIRLWKSHASKKLGPLSRKEKDAFRYSEVLKEKYKEVHEISRISRHRFLPKPLKNTLKRIHESYEGAERRRKAREESNQDNL</sequence>
<dbReference type="KEGG" id="ein:Eint_020160"/>
<dbReference type="PROSITE" id="PS50294">
    <property type="entry name" value="WD_REPEATS_REGION"/>
    <property type="match status" value="3"/>
</dbReference>
<dbReference type="Pfam" id="PF00400">
    <property type="entry name" value="WD40"/>
    <property type="match status" value="3"/>
</dbReference>
<name>E0S5N2_ENCIT</name>
<dbReference type="GO" id="GO:0032040">
    <property type="term" value="C:small-subunit processome"/>
    <property type="evidence" value="ECO:0007669"/>
    <property type="project" value="TreeGrafter"/>
</dbReference>
<dbReference type="VEuPathDB" id="MicrosporidiaDB:Eint_020160"/>
<dbReference type="Gene3D" id="2.130.10.10">
    <property type="entry name" value="YVTN repeat-like/Quinoprotein amine dehydrogenase"/>
    <property type="match status" value="2"/>
</dbReference>
<organism evidence="10 11">
    <name type="scientific">Encephalitozoon intestinalis (strain ATCC 50506)</name>
    <name type="common">Microsporidian parasite</name>
    <name type="synonym">Septata intestinalis</name>
    <dbReference type="NCBI Taxonomy" id="876142"/>
    <lineage>
        <taxon>Eukaryota</taxon>
        <taxon>Fungi</taxon>
        <taxon>Fungi incertae sedis</taxon>
        <taxon>Microsporidia</taxon>
        <taxon>Unikaryonidae</taxon>
        <taxon>Encephalitozoon</taxon>
    </lineage>
</organism>
<evidence type="ECO:0000313" key="10">
    <source>
        <dbReference type="EMBL" id="ADM11017.1"/>
    </source>
</evidence>
<dbReference type="InterPro" id="IPR015943">
    <property type="entry name" value="WD40/YVTN_repeat-like_dom_sf"/>
</dbReference>
<dbReference type="RefSeq" id="XP_003072377.1">
    <property type="nucleotide sequence ID" value="XM_003072331.1"/>
</dbReference>
<dbReference type="GeneID" id="9698719"/>
<feature type="repeat" description="WD" evidence="7">
    <location>
        <begin position="301"/>
        <end position="333"/>
    </location>
</feature>
<dbReference type="PANTHER" id="PTHR22851:SF0">
    <property type="entry name" value="DDB1- AND CUL4-ASSOCIATED FACTOR 13"/>
    <property type="match status" value="1"/>
</dbReference>
<dbReference type="InterPro" id="IPR036322">
    <property type="entry name" value="WD40_repeat_dom_sf"/>
</dbReference>
<evidence type="ECO:0000256" key="5">
    <source>
        <dbReference type="ARBA" id="ARBA00023242"/>
    </source>
</evidence>
<dbReference type="PANTHER" id="PTHR22851">
    <property type="entry name" value="U3 SMALL NUCLEOLAR RNA U3 SNORNA ASSOCIATED PROTEIN"/>
    <property type="match status" value="1"/>
</dbReference>
<dbReference type="Pfam" id="PF04158">
    <property type="entry name" value="Sof1"/>
    <property type="match status" value="1"/>
</dbReference>
<evidence type="ECO:0000256" key="6">
    <source>
        <dbReference type="ARBA" id="ARBA00023274"/>
    </source>
</evidence>
<dbReference type="GO" id="GO:0000462">
    <property type="term" value="P:maturation of SSU-rRNA from tricistronic rRNA transcript (SSU-rRNA, 5.8S rRNA, LSU-rRNA)"/>
    <property type="evidence" value="ECO:0007669"/>
    <property type="project" value="TreeGrafter"/>
</dbReference>
<proteinExistence type="inferred from homology"/>
<protein>
    <submittedName>
        <fullName evidence="10">WD40 repeat-containing protein</fullName>
    </submittedName>
</protein>
<feature type="repeat" description="WD" evidence="7">
    <location>
        <begin position="258"/>
        <end position="299"/>
    </location>
</feature>
<keyword evidence="5" id="KW-0539">Nucleus</keyword>
<accession>E0S5N2</accession>
<evidence type="ECO:0000256" key="8">
    <source>
        <dbReference type="SAM" id="MobiDB-lite"/>
    </source>
</evidence>
<dbReference type="PRINTS" id="PR00320">
    <property type="entry name" value="GPROTEINBRPT"/>
</dbReference>
<feature type="domain" description="Sof1-like protein" evidence="9">
    <location>
        <begin position="334"/>
        <end position="405"/>
    </location>
</feature>
<dbReference type="SMART" id="SM00320">
    <property type="entry name" value="WD40"/>
    <property type="match status" value="4"/>
</dbReference>
<dbReference type="HOGENOM" id="CLU_033999_0_0_1"/>
<dbReference type="SUPFAM" id="SSF50978">
    <property type="entry name" value="WD40 repeat-like"/>
    <property type="match status" value="1"/>
</dbReference>
<dbReference type="EMBL" id="CP001943">
    <property type="protein sequence ID" value="ADM11017.1"/>
    <property type="molecule type" value="Genomic_DNA"/>
</dbReference>
<evidence type="ECO:0000313" key="11">
    <source>
        <dbReference type="Proteomes" id="UP000002313"/>
    </source>
</evidence>
<feature type="region of interest" description="Disordered" evidence="8">
    <location>
        <begin position="387"/>
        <end position="409"/>
    </location>
</feature>
<dbReference type="PROSITE" id="PS50082">
    <property type="entry name" value="WD_REPEATS_2"/>
    <property type="match status" value="3"/>
</dbReference>
<dbReference type="OrthoDB" id="10249065at2759"/>
<evidence type="ECO:0000259" key="9">
    <source>
        <dbReference type="Pfam" id="PF04158"/>
    </source>
</evidence>
<dbReference type="Proteomes" id="UP000002313">
    <property type="component" value="Chromosome II"/>
</dbReference>
<dbReference type="AlphaFoldDB" id="E0S5N2"/>
<evidence type="ECO:0000256" key="4">
    <source>
        <dbReference type="ARBA" id="ARBA00022737"/>
    </source>
</evidence>
<dbReference type="InterPro" id="IPR001680">
    <property type="entry name" value="WD40_rpt"/>
</dbReference>
<evidence type="ECO:0000256" key="3">
    <source>
        <dbReference type="ARBA" id="ARBA00022574"/>
    </source>
</evidence>
<dbReference type="InterPro" id="IPR051733">
    <property type="entry name" value="WD_repeat_DCAF13/WDSOF1"/>
</dbReference>
<evidence type="ECO:0000256" key="2">
    <source>
        <dbReference type="ARBA" id="ARBA00005649"/>
    </source>
</evidence>
<dbReference type="InterPro" id="IPR020472">
    <property type="entry name" value="WD40_PAC1"/>
</dbReference>
<keyword evidence="4" id="KW-0677">Repeat</keyword>
<gene>
    <name evidence="10" type="ORF">Eint_020160</name>
</gene>
<reference evidence="10 11" key="2">
    <citation type="journal article" date="2012" name="Proc. Natl. Acad. Sci. U.S.A.">
        <title>Gain and loss of multiple functionally related, horizontally transferred genes in the reduced genomes of two microsporidian parasites.</title>
        <authorList>
            <person name="Pombert J.-F."/>
            <person name="Selman M."/>
            <person name="Burki F."/>
            <person name="Bardell F.T."/>
            <person name="Farinelli L."/>
            <person name="Solter L.F."/>
            <person name="Whitman D.W."/>
            <person name="Weiss L.M."/>
            <person name="Corradi N."/>
            <person name="Keeling P.J."/>
        </authorList>
    </citation>
    <scope>NUCLEOTIDE SEQUENCE [LARGE SCALE GENOMIC DNA]</scope>
    <source>
        <strain evidence="10 11">ATCC 50506</strain>
    </source>
</reference>
<reference evidence="10 11" key="1">
    <citation type="journal article" date="2010" name="Nat. Commun.">
        <title>The complete sequence of the smallest known nuclear genome from the microsporidian Encephalitozoon intestinalis.</title>
        <authorList>
            <person name="Corradi N."/>
            <person name="Pombert J.-F."/>
            <person name="Farinelli L."/>
            <person name="Didier E.S."/>
            <person name="Keeling P.J."/>
        </authorList>
    </citation>
    <scope>NUCLEOTIDE SEQUENCE [LARGE SCALE GENOMIC DNA]</scope>
    <source>
        <strain evidence="10 11">ATCC 50506</strain>
    </source>
</reference>